<dbReference type="SUPFAM" id="SSF144232">
    <property type="entry name" value="HIT/MYND zinc finger-like"/>
    <property type="match status" value="1"/>
</dbReference>
<dbReference type="EMBL" id="KV784369">
    <property type="protein sequence ID" value="OEU11290.1"/>
    <property type="molecule type" value="Genomic_DNA"/>
</dbReference>
<dbReference type="GO" id="GO:0008270">
    <property type="term" value="F:zinc ion binding"/>
    <property type="evidence" value="ECO:0007669"/>
    <property type="project" value="UniProtKB-KW"/>
</dbReference>
<dbReference type="Gene3D" id="6.10.140.2220">
    <property type="match status" value="1"/>
</dbReference>
<dbReference type="InterPro" id="IPR002893">
    <property type="entry name" value="Znf_MYND"/>
</dbReference>
<dbReference type="PROSITE" id="PS50865">
    <property type="entry name" value="ZF_MYND_2"/>
    <property type="match status" value="1"/>
</dbReference>
<feature type="domain" description="MYND-type" evidence="6">
    <location>
        <begin position="207"/>
        <end position="248"/>
    </location>
</feature>
<keyword evidence="3" id="KW-0862">Zinc</keyword>
<dbReference type="Proteomes" id="UP000095751">
    <property type="component" value="Unassembled WGS sequence"/>
</dbReference>
<evidence type="ECO:0000313" key="8">
    <source>
        <dbReference type="Proteomes" id="UP000095751"/>
    </source>
</evidence>
<dbReference type="Pfam" id="PF01753">
    <property type="entry name" value="zf-MYND"/>
    <property type="match status" value="1"/>
</dbReference>
<evidence type="ECO:0000256" key="5">
    <source>
        <dbReference type="SAM" id="MobiDB-lite"/>
    </source>
</evidence>
<evidence type="ECO:0000256" key="3">
    <source>
        <dbReference type="ARBA" id="ARBA00022833"/>
    </source>
</evidence>
<dbReference type="AlphaFoldDB" id="A0A1E7EZ58"/>
<keyword evidence="1" id="KW-0479">Metal-binding</keyword>
<dbReference type="OrthoDB" id="5945798at2759"/>
<evidence type="ECO:0000313" key="7">
    <source>
        <dbReference type="EMBL" id="OEU11290.1"/>
    </source>
</evidence>
<reference evidence="7 8" key="1">
    <citation type="submission" date="2016-09" db="EMBL/GenBank/DDBJ databases">
        <title>Extensive genetic diversity and differential bi-allelic expression allows diatom success in the polar Southern Ocean.</title>
        <authorList>
            <consortium name="DOE Joint Genome Institute"/>
            <person name="Mock T."/>
            <person name="Otillar R.P."/>
            <person name="Strauss J."/>
            <person name="Dupont C."/>
            <person name="Frickenhaus S."/>
            <person name="Maumus F."/>
            <person name="Mcmullan M."/>
            <person name="Sanges R."/>
            <person name="Schmutz J."/>
            <person name="Toseland A."/>
            <person name="Valas R."/>
            <person name="Veluchamy A."/>
            <person name="Ward B.J."/>
            <person name="Allen A."/>
            <person name="Barry K."/>
            <person name="Falciatore A."/>
            <person name="Ferrante M."/>
            <person name="Fortunato A.E."/>
            <person name="Gloeckner G."/>
            <person name="Gruber A."/>
            <person name="Hipkin R."/>
            <person name="Janech M."/>
            <person name="Kroth P."/>
            <person name="Leese F."/>
            <person name="Lindquist E."/>
            <person name="Lyon B.R."/>
            <person name="Martin J."/>
            <person name="Mayer C."/>
            <person name="Parker M."/>
            <person name="Quesneville H."/>
            <person name="Raymond J."/>
            <person name="Uhlig C."/>
            <person name="Valentin K.U."/>
            <person name="Worden A.Z."/>
            <person name="Armbrust E.V."/>
            <person name="Bowler C."/>
            <person name="Green B."/>
            <person name="Moulton V."/>
            <person name="Van Oosterhout C."/>
            <person name="Grigoriev I."/>
        </authorList>
    </citation>
    <scope>NUCLEOTIDE SEQUENCE [LARGE SCALE GENOMIC DNA]</scope>
    <source>
        <strain evidence="7 8">CCMP1102</strain>
    </source>
</reference>
<name>A0A1E7EZ58_9STRA</name>
<dbReference type="KEGG" id="fcy:FRACYDRAFT_246404"/>
<evidence type="ECO:0000256" key="2">
    <source>
        <dbReference type="ARBA" id="ARBA00022771"/>
    </source>
</evidence>
<accession>A0A1E7EZ58</accession>
<organism evidence="7 8">
    <name type="scientific">Fragilariopsis cylindrus CCMP1102</name>
    <dbReference type="NCBI Taxonomy" id="635003"/>
    <lineage>
        <taxon>Eukaryota</taxon>
        <taxon>Sar</taxon>
        <taxon>Stramenopiles</taxon>
        <taxon>Ochrophyta</taxon>
        <taxon>Bacillariophyta</taxon>
        <taxon>Bacillariophyceae</taxon>
        <taxon>Bacillariophycidae</taxon>
        <taxon>Bacillariales</taxon>
        <taxon>Bacillariaceae</taxon>
        <taxon>Fragilariopsis</taxon>
    </lineage>
</organism>
<keyword evidence="8" id="KW-1185">Reference proteome</keyword>
<evidence type="ECO:0000256" key="1">
    <source>
        <dbReference type="ARBA" id="ARBA00022723"/>
    </source>
</evidence>
<gene>
    <name evidence="7" type="ORF">FRACYDRAFT_246404</name>
</gene>
<sequence>MGSNTKSDDVTIRRKDEYGYPLDENFDLAQQYADKRNMPNEVLQHITLAAQNGCVAGMRHHGRDWLYTISTIDDTCTPNLRTIHLALPWLLEGAIRGHPVSIKDLTTGCYVMAKHGIAITTPITTTERVLGSHKKIQNNVTSSANTTTNDDDDDNDNDNNKATANGLYTPYALCCYWLKMSIKWEANSDDKKRIISSYEHMRDKIRNRSNGGGSGTLLKTCKSCAVYSYCSKQCQKVHWFQYGHNAECNQLKILKKYHQPYCKEIRKGCLRGDSPHTIIGLQKLRTKLGLSRERDLSDEYLGWEGHAGNQNTVMTIDPCDYLVARKGGTVHLGSILKAKQHQSVYIHILV</sequence>
<evidence type="ECO:0000256" key="4">
    <source>
        <dbReference type="PROSITE-ProRule" id="PRU00134"/>
    </source>
</evidence>
<protein>
    <recommendedName>
        <fullName evidence="6">MYND-type domain-containing protein</fullName>
    </recommendedName>
</protein>
<proteinExistence type="predicted"/>
<dbReference type="InParanoid" id="A0A1E7EZ58"/>
<keyword evidence="2 4" id="KW-0863">Zinc-finger</keyword>
<evidence type="ECO:0000259" key="6">
    <source>
        <dbReference type="PROSITE" id="PS50865"/>
    </source>
</evidence>
<feature type="region of interest" description="Disordered" evidence="5">
    <location>
        <begin position="135"/>
        <end position="158"/>
    </location>
</feature>